<accession>A0AAW2FXU3</accession>
<keyword evidence="3" id="KW-1185">Reference proteome</keyword>
<gene>
    <name evidence="2" type="ORF">PUN28_008463</name>
</gene>
<evidence type="ECO:0000256" key="1">
    <source>
        <dbReference type="SAM" id="Phobius"/>
    </source>
</evidence>
<feature type="transmembrane region" description="Helical" evidence="1">
    <location>
        <begin position="35"/>
        <end position="54"/>
    </location>
</feature>
<name>A0AAW2FXU3_9HYME</name>
<protein>
    <submittedName>
        <fullName evidence="2">Uncharacterized protein</fullName>
    </submittedName>
</protein>
<proteinExistence type="predicted"/>
<comment type="caution">
    <text evidence="2">The sequence shown here is derived from an EMBL/GenBank/DDBJ whole genome shotgun (WGS) entry which is preliminary data.</text>
</comment>
<sequence>MYQSDRFIVTRFSRIVFYYEFDDDACSPVESIRSAIYFIHPVIVCISCLILLLFPADL</sequence>
<dbReference type="Proteomes" id="UP001430953">
    <property type="component" value="Unassembled WGS sequence"/>
</dbReference>
<keyword evidence="1" id="KW-0812">Transmembrane</keyword>
<keyword evidence="1" id="KW-0472">Membrane</keyword>
<keyword evidence="1" id="KW-1133">Transmembrane helix</keyword>
<organism evidence="2 3">
    <name type="scientific">Cardiocondyla obscurior</name>
    <dbReference type="NCBI Taxonomy" id="286306"/>
    <lineage>
        <taxon>Eukaryota</taxon>
        <taxon>Metazoa</taxon>
        <taxon>Ecdysozoa</taxon>
        <taxon>Arthropoda</taxon>
        <taxon>Hexapoda</taxon>
        <taxon>Insecta</taxon>
        <taxon>Pterygota</taxon>
        <taxon>Neoptera</taxon>
        <taxon>Endopterygota</taxon>
        <taxon>Hymenoptera</taxon>
        <taxon>Apocrita</taxon>
        <taxon>Aculeata</taxon>
        <taxon>Formicoidea</taxon>
        <taxon>Formicidae</taxon>
        <taxon>Myrmicinae</taxon>
        <taxon>Cardiocondyla</taxon>
    </lineage>
</organism>
<reference evidence="2 3" key="1">
    <citation type="submission" date="2023-03" db="EMBL/GenBank/DDBJ databases">
        <title>High recombination rates correlate with genetic variation in Cardiocondyla obscurior ants.</title>
        <authorList>
            <person name="Errbii M."/>
        </authorList>
    </citation>
    <scope>NUCLEOTIDE SEQUENCE [LARGE SCALE GENOMIC DNA]</scope>
    <source>
        <strain evidence="2">Alpha-2009</strain>
        <tissue evidence="2">Whole body</tissue>
    </source>
</reference>
<dbReference type="AlphaFoldDB" id="A0AAW2FXU3"/>
<dbReference type="EMBL" id="JADYXP020000007">
    <property type="protein sequence ID" value="KAL0120789.1"/>
    <property type="molecule type" value="Genomic_DNA"/>
</dbReference>
<evidence type="ECO:0000313" key="2">
    <source>
        <dbReference type="EMBL" id="KAL0120789.1"/>
    </source>
</evidence>
<evidence type="ECO:0000313" key="3">
    <source>
        <dbReference type="Proteomes" id="UP001430953"/>
    </source>
</evidence>